<dbReference type="SUPFAM" id="SSF81606">
    <property type="entry name" value="PP2C-like"/>
    <property type="match status" value="1"/>
</dbReference>
<dbReference type="InterPro" id="IPR036890">
    <property type="entry name" value="HATPase_C_sf"/>
</dbReference>
<gene>
    <name evidence="3" type="ORF">GCM10022207_47660</name>
</gene>
<dbReference type="Gene3D" id="3.30.450.40">
    <property type="match status" value="1"/>
</dbReference>
<dbReference type="InterPro" id="IPR001932">
    <property type="entry name" value="PPM-type_phosphatase-like_dom"/>
</dbReference>
<dbReference type="CDD" id="cd00130">
    <property type="entry name" value="PAS"/>
    <property type="match status" value="1"/>
</dbReference>
<evidence type="ECO:0000256" key="1">
    <source>
        <dbReference type="ARBA" id="ARBA00022801"/>
    </source>
</evidence>
<dbReference type="InterPro" id="IPR013767">
    <property type="entry name" value="PAS_fold"/>
</dbReference>
<dbReference type="Pfam" id="PF00989">
    <property type="entry name" value="PAS"/>
    <property type="match status" value="1"/>
</dbReference>
<dbReference type="Proteomes" id="UP001501563">
    <property type="component" value="Unassembled WGS sequence"/>
</dbReference>
<dbReference type="EMBL" id="BAAAZA010000013">
    <property type="protein sequence ID" value="GAA3876178.1"/>
    <property type="molecule type" value="Genomic_DNA"/>
</dbReference>
<dbReference type="InterPro" id="IPR003018">
    <property type="entry name" value="GAF"/>
</dbReference>
<dbReference type="Pfam" id="PF07228">
    <property type="entry name" value="SpoIIE"/>
    <property type="match status" value="1"/>
</dbReference>
<dbReference type="InterPro" id="IPR035965">
    <property type="entry name" value="PAS-like_dom_sf"/>
</dbReference>
<dbReference type="PROSITE" id="PS50112">
    <property type="entry name" value="PAS"/>
    <property type="match status" value="1"/>
</dbReference>
<name>A0ABP7KIC5_9ACTN</name>
<dbReference type="Pfam" id="PF01590">
    <property type="entry name" value="GAF"/>
    <property type="match status" value="1"/>
</dbReference>
<evidence type="ECO:0000313" key="4">
    <source>
        <dbReference type="Proteomes" id="UP001501563"/>
    </source>
</evidence>
<reference evidence="4" key="1">
    <citation type="journal article" date="2019" name="Int. J. Syst. Evol. Microbiol.">
        <title>The Global Catalogue of Microorganisms (GCM) 10K type strain sequencing project: providing services to taxonomists for standard genome sequencing and annotation.</title>
        <authorList>
            <consortium name="The Broad Institute Genomics Platform"/>
            <consortium name="The Broad Institute Genome Sequencing Center for Infectious Disease"/>
            <person name="Wu L."/>
            <person name="Ma J."/>
        </authorList>
    </citation>
    <scope>NUCLEOTIDE SEQUENCE [LARGE SCALE GENOMIC DNA]</scope>
    <source>
        <strain evidence="4">JCM 16578</strain>
    </source>
</reference>
<organism evidence="3 4">
    <name type="scientific">Streptomyces lannensis</name>
    <dbReference type="NCBI Taxonomy" id="766498"/>
    <lineage>
        <taxon>Bacteria</taxon>
        <taxon>Bacillati</taxon>
        <taxon>Actinomycetota</taxon>
        <taxon>Actinomycetes</taxon>
        <taxon>Kitasatosporales</taxon>
        <taxon>Streptomycetaceae</taxon>
        <taxon>Streptomyces</taxon>
    </lineage>
</organism>
<keyword evidence="1" id="KW-0378">Hydrolase</keyword>
<evidence type="ECO:0000313" key="3">
    <source>
        <dbReference type="EMBL" id="GAA3876178.1"/>
    </source>
</evidence>
<dbReference type="InterPro" id="IPR036457">
    <property type="entry name" value="PPM-type-like_dom_sf"/>
</dbReference>
<feature type="domain" description="PAS" evidence="2">
    <location>
        <begin position="19"/>
        <end position="56"/>
    </location>
</feature>
<sequence length="819" mass="88347">MTLGKRIGASDISDTAFALLDEQGTVVAWTQTAQHLVGYTACAVVGRSAALVLPFFGEASAMSTFVEQCRARNGWSGATAVRHQDGRVLDVGLRISPLQGQDGAMRWLVTLTDIGVPSADAASGSVWGVLLDRAPIGVFVRDLELRGAWVNDVMESQDGISATRRLGCRPTDVWWSGVEAATVEAMMRQVLRSGTTTVHEYRAWLPTGRDLEHPFGMSFSCLQGADGQPLGVCIISVDAAESRRVRERLAVLGEAGPRFGSTLDVMQTAQELAELAVPQFADFVTVDLEQSALFGEGAPVRFGTVSERLPVLRRAGLASIRQGASESPWGRGEAVPVPPDAPLFEILRTGRSYLEPVLDTATGSWIDQDPIRAQKIRENGMHSMMLVPIRVRRVLLGMALFIRTENPTSFQEDDVLLAEELVRRAAVALDNARQYCREQTAALALQHSLLPRRLSGGAAVETASRYQPADIDRGVGGDWFDVIPLSGARVALVVGDVVGHGIGAAARMGRLRAAVRALSDLELPPGELLSRLDNTVQRVSEEDGDDPGQNYAAVGATCLYAVYDPVTRRCAMAAAGHPPPAIIDPQGKVTFPDLPTGAPLGIGLGARFEAMELELPENTLLAFYTDGVIETRGQDIEEGMHRLGTVLAQPGRSLEELCTRAMASVEDQAAFDDASLLLVRTRSLSPAQVTSWTLPGDRTAVRHAWTLAAGQLAEWGLEGLVDGVKQIVSELVTNVVRRSDGPIRLRLIRHQALTVEVIDADVNSPCMCNARTVDEHGRDLTVAAQLFDRWGTRETQDGKIVWAEADLAHTSRSQSHAAR</sequence>
<dbReference type="Pfam" id="PF08448">
    <property type="entry name" value="PAS_4"/>
    <property type="match status" value="1"/>
</dbReference>
<dbReference type="InterPro" id="IPR052016">
    <property type="entry name" value="Bact_Sigma-Reg"/>
</dbReference>
<dbReference type="Gene3D" id="3.60.40.10">
    <property type="entry name" value="PPM-type phosphatase domain"/>
    <property type="match status" value="1"/>
</dbReference>
<dbReference type="InterPro" id="IPR013656">
    <property type="entry name" value="PAS_4"/>
</dbReference>
<evidence type="ECO:0000259" key="2">
    <source>
        <dbReference type="PROSITE" id="PS50112"/>
    </source>
</evidence>
<dbReference type="InterPro" id="IPR000014">
    <property type="entry name" value="PAS"/>
</dbReference>
<dbReference type="SUPFAM" id="SSF55785">
    <property type="entry name" value="PYP-like sensor domain (PAS domain)"/>
    <property type="match status" value="2"/>
</dbReference>
<dbReference type="PANTHER" id="PTHR43156:SF2">
    <property type="entry name" value="STAGE II SPORULATION PROTEIN E"/>
    <property type="match status" value="1"/>
</dbReference>
<dbReference type="PANTHER" id="PTHR43156">
    <property type="entry name" value="STAGE II SPORULATION PROTEIN E-RELATED"/>
    <property type="match status" value="1"/>
</dbReference>
<accession>A0ABP7KIC5</accession>
<dbReference type="Gene3D" id="3.30.450.20">
    <property type="entry name" value="PAS domain"/>
    <property type="match status" value="2"/>
</dbReference>
<dbReference type="SMART" id="SM00331">
    <property type="entry name" value="PP2C_SIG"/>
    <property type="match status" value="1"/>
</dbReference>
<protein>
    <submittedName>
        <fullName evidence="3">SpoIIE family protein phosphatase</fullName>
    </submittedName>
</protein>
<dbReference type="NCBIfam" id="TIGR00229">
    <property type="entry name" value="sensory_box"/>
    <property type="match status" value="1"/>
</dbReference>
<dbReference type="CDD" id="cd16936">
    <property type="entry name" value="HATPase_RsbW-like"/>
    <property type="match status" value="1"/>
</dbReference>
<dbReference type="SUPFAM" id="SSF55781">
    <property type="entry name" value="GAF domain-like"/>
    <property type="match status" value="1"/>
</dbReference>
<dbReference type="Gene3D" id="3.30.565.10">
    <property type="entry name" value="Histidine kinase-like ATPase, C-terminal domain"/>
    <property type="match status" value="1"/>
</dbReference>
<dbReference type="InterPro" id="IPR029016">
    <property type="entry name" value="GAF-like_dom_sf"/>
</dbReference>
<proteinExistence type="predicted"/>
<comment type="caution">
    <text evidence="3">The sequence shown here is derived from an EMBL/GenBank/DDBJ whole genome shotgun (WGS) entry which is preliminary data.</text>
</comment>
<keyword evidence="4" id="KW-1185">Reference proteome</keyword>